<accession>A0A6G0YJT2</accession>
<dbReference type="EMBL" id="VUJU01003681">
    <property type="protein sequence ID" value="KAF0757082.1"/>
    <property type="molecule type" value="Genomic_DNA"/>
</dbReference>
<organism evidence="1 2">
    <name type="scientific">Aphis craccivora</name>
    <name type="common">Cowpea aphid</name>
    <dbReference type="NCBI Taxonomy" id="307492"/>
    <lineage>
        <taxon>Eukaryota</taxon>
        <taxon>Metazoa</taxon>
        <taxon>Ecdysozoa</taxon>
        <taxon>Arthropoda</taxon>
        <taxon>Hexapoda</taxon>
        <taxon>Insecta</taxon>
        <taxon>Pterygota</taxon>
        <taxon>Neoptera</taxon>
        <taxon>Paraneoptera</taxon>
        <taxon>Hemiptera</taxon>
        <taxon>Sternorrhyncha</taxon>
        <taxon>Aphidomorpha</taxon>
        <taxon>Aphidoidea</taxon>
        <taxon>Aphididae</taxon>
        <taxon>Aphidini</taxon>
        <taxon>Aphis</taxon>
        <taxon>Aphis</taxon>
    </lineage>
</organism>
<evidence type="ECO:0000313" key="1">
    <source>
        <dbReference type="EMBL" id="KAF0757082.1"/>
    </source>
</evidence>
<reference evidence="1 2" key="1">
    <citation type="submission" date="2019-08" db="EMBL/GenBank/DDBJ databases">
        <title>Whole genome of Aphis craccivora.</title>
        <authorList>
            <person name="Voronova N.V."/>
            <person name="Shulinski R.S."/>
            <person name="Bandarenka Y.V."/>
            <person name="Zhorov D.G."/>
            <person name="Warner D."/>
        </authorList>
    </citation>
    <scope>NUCLEOTIDE SEQUENCE [LARGE SCALE GENOMIC DNA]</scope>
    <source>
        <strain evidence="1">180601</strain>
        <tissue evidence="1">Whole Body</tissue>
    </source>
</reference>
<gene>
    <name evidence="1" type="ORF">FWK35_00012164</name>
</gene>
<name>A0A6G0YJT2_APHCR</name>
<dbReference type="Proteomes" id="UP000478052">
    <property type="component" value="Unassembled WGS sequence"/>
</dbReference>
<evidence type="ECO:0000313" key="2">
    <source>
        <dbReference type="Proteomes" id="UP000478052"/>
    </source>
</evidence>
<dbReference type="AlphaFoldDB" id="A0A6G0YJT2"/>
<protein>
    <submittedName>
        <fullName evidence="1">Uncharacterized protein</fullName>
    </submittedName>
</protein>
<dbReference type="OrthoDB" id="7367179at2759"/>
<comment type="caution">
    <text evidence="1">The sequence shown here is derived from an EMBL/GenBank/DDBJ whole genome shotgun (WGS) entry which is preliminary data.</text>
</comment>
<sequence length="59" mass="6790">MYCLISYKNLDKEKAILGEVQVFTTDLQVVKICPSLKASALYHKCELYVYNFTMHNLAS</sequence>
<proteinExistence type="predicted"/>
<keyword evidence="2" id="KW-1185">Reference proteome</keyword>